<proteinExistence type="predicted"/>
<dbReference type="Proteomes" id="UP001437256">
    <property type="component" value="Unassembled WGS sequence"/>
</dbReference>
<organism evidence="1 2">
    <name type="scientific">Marasmius tenuissimus</name>
    <dbReference type="NCBI Taxonomy" id="585030"/>
    <lineage>
        <taxon>Eukaryota</taxon>
        <taxon>Fungi</taxon>
        <taxon>Dikarya</taxon>
        <taxon>Basidiomycota</taxon>
        <taxon>Agaricomycotina</taxon>
        <taxon>Agaricomycetes</taxon>
        <taxon>Agaricomycetidae</taxon>
        <taxon>Agaricales</taxon>
        <taxon>Marasmiineae</taxon>
        <taxon>Marasmiaceae</taxon>
        <taxon>Marasmius</taxon>
    </lineage>
</organism>
<protein>
    <submittedName>
        <fullName evidence="1">Uncharacterized protein</fullName>
    </submittedName>
</protein>
<accession>A0ABR3A093</accession>
<reference evidence="1 2" key="1">
    <citation type="submission" date="2024-05" db="EMBL/GenBank/DDBJ databases">
        <title>A draft genome resource for the thread blight pathogen Marasmius tenuissimus strain MS-2.</title>
        <authorList>
            <person name="Yulfo-Soto G.E."/>
            <person name="Baruah I.K."/>
            <person name="Amoako-Attah I."/>
            <person name="Bukari Y."/>
            <person name="Meinhardt L.W."/>
            <person name="Bailey B.A."/>
            <person name="Cohen S.P."/>
        </authorList>
    </citation>
    <scope>NUCLEOTIDE SEQUENCE [LARGE SCALE GENOMIC DNA]</scope>
    <source>
        <strain evidence="1 2">MS-2</strain>
    </source>
</reference>
<sequence>MSLKSDKDVDREVITGFSYWYTGKPDDALAPCPNVTLTLGNTIIVAGGTVSQGGGCIWESTEMGNGLTRFSLIVDGGRHLSLTPDISCQRNAWLAQAPSVFHSQGISFNDDLSQYELIMPQMTGTLSSSRKAKRRRMQCPPIYLFITPRPTTTFWSFDPTGQTSISNDLCRYLGLPFKVLSRCFWSFYGSSEGYKLLRDYQIVRGFDPTTTDFARHCGYLDPLYQPVKMEAGRFEDISEPEGKFIPCFSLRAFSADSVSGLAELAAGGLHDLGCAVARSRERPSGNVPCCAFR</sequence>
<dbReference type="EMBL" id="JBBXMP010000033">
    <property type="protein sequence ID" value="KAL0066719.1"/>
    <property type="molecule type" value="Genomic_DNA"/>
</dbReference>
<keyword evidence="2" id="KW-1185">Reference proteome</keyword>
<gene>
    <name evidence="1" type="ORF">AAF712_006324</name>
</gene>
<evidence type="ECO:0000313" key="2">
    <source>
        <dbReference type="Proteomes" id="UP001437256"/>
    </source>
</evidence>
<comment type="caution">
    <text evidence="1">The sequence shown here is derived from an EMBL/GenBank/DDBJ whole genome shotgun (WGS) entry which is preliminary data.</text>
</comment>
<name>A0ABR3A093_9AGAR</name>
<evidence type="ECO:0000313" key="1">
    <source>
        <dbReference type="EMBL" id="KAL0066719.1"/>
    </source>
</evidence>